<sequence length="74" mass="8152">MKGVFDASIAVRSFMENRRGRFSALNVAAMWLCSSKARRCAKQRAAVEATAAAAHCAIFKFVEDCQVNPILTEK</sequence>
<organism evidence="1 2">
    <name type="scientific">Acetomicrobium hydrogeniformans ATCC BAA-1850</name>
    <dbReference type="NCBI Taxonomy" id="592015"/>
    <lineage>
        <taxon>Bacteria</taxon>
        <taxon>Thermotogati</taxon>
        <taxon>Synergistota</taxon>
        <taxon>Synergistia</taxon>
        <taxon>Synergistales</taxon>
        <taxon>Acetomicrobiaceae</taxon>
        <taxon>Acetomicrobium</taxon>
    </lineage>
</organism>
<keyword evidence="2" id="KW-1185">Reference proteome</keyword>
<evidence type="ECO:0000313" key="2">
    <source>
        <dbReference type="Proteomes" id="UP000005273"/>
    </source>
</evidence>
<reference evidence="2" key="1">
    <citation type="submission" date="2012-09" db="EMBL/GenBank/DDBJ databases">
        <authorList>
            <person name="Weinstock G."/>
            <person name="Sodergren E."/>
            <person name="Clifton S."/>
            <person name="Fulton L."/>
            <person name="Fulton B."/>
            <person name="Courtney L."/>
            <person name="Fronick C."/>
            <person name="Harrison M."/>
            <person name="Strong C."/>
            <person name="Farmer C."/>
            <person name="Delehaunty K."/>
            <person name="Markovic C."/>
            <person name="Hall O."/>
            <person name="Minx P."/>
            <person name="Tomlinson C."/>
            <person name="Mitreva M."/>
            <person name="Nelson J."/>
            <person name="Hou S."/>
            <person name="Wollam A."/>
            <person name="Pepin K.H."/>
            <person name="Johnson M."/>
            <person name="Bhonagiri V."/>
            <person name="Nash W.E."/>
            <person name="Suruliraj S."/>
            <person name="Warren W."/>
            <person name="Chinwalla A."/>
            <person name="Mardis E.R."/>
            <person name="Wilson R.K."/>
        </authorList>
    </citation>
    <scope>NUCLEOTIDE SEQUENCE [LARGE SCALE GENOMIC DNA]</scope>
    <source>
        <strain evidence="2">OS1</strain>
    </source>
</reference>
<name>A0A0T5XB43_9BACT</name>
<dbReference type="STRING" id="592015.HMPREF1705_02721"/>
<evidence type="ECO:0000313" key="1">
    <source>
        <dbReference type="EMBL" id="KRT35490.1"/>
    </source>
</evidence>
<comment type="caution">
    <text evidence="1">The sequence shown here is derived from an EMBL/GenBank/DDBJ whole genome shotgun (WGS) entry which is preliminary data.</text>
</comment>
<dbReference type="EMBL" id="ACJX03000001">
    <property type="protein sequence ID" value="KRT35490.1"/>
    <property type="molecule type" value="Genomic_DNA"/>
</dbReference>
<accession>A0A0T5XB43</accession>
<dbReference type="Proteomes" id="UP000005273">
    <property type="component" value="Unassembled WGS sequence"/>
</dbReference>
<proteinExistence type="predicted"/>
<protein>
    <submittedName>
        <fullName evidence="1">Uncharacterized protein</fullName>
    </submittedName>
</protein>
<dbReference type="AlphaFoldDB" id="A0A0T5XB43"/>
<gene>
    <name evidence="1" type="ORF">HMPREF1705_02721</name>
</gene>